<comment type="pathway">
    <text evidence="1">Isoprenoid biosynthesis; isopentenyl diphosphate biosynthesis via DXP pathway; isopentenyl diphosphate from 1-deoxy-D-xylulose 5-phosphate: step 4/6.</text>
</comment>
<comment type="subunit">
    <text evidence="1">Homotrimer.</text>
</comment>
<dbReference type="Gene3D" id="3.30.1330.50">
    <property type="entry name" value="2-C-methyl-D-erythritol 2,4-cyclodiphosphate synthase"/>
    <property type="match status" value="1"/>
</dbReference>
<feature type="binding site" evidence="1">
    <location>
        <position position="11"/>
    </location>
    <ligand>
        <name>a divalent metal cation</name>
        <dbReference type="ChEBI" id="CHEBI:60240"/>
    </ligand>
</feature>
<dbReference type="OrthoDB" id="9804336at2"/>
<feature type="site" description="Transition state stabilizer" evidence="1">
    <location>
        <position position="37"/>
    </location>
</feature>
<gene>
    <name evidence="1" type="primary">ispF</name>
    <name evidence="4" type="ORF">X929_05040</name>
</gene>
<accession>A0A2K1P0Y4</accession>
<dbReference type="HAMAP" id="MF_00107">
    <property type="entry name" value="IspF"/>
    <property type="match status" value="1"/>
</dbReference>
<name>A0A2K1P0Y4_9BACT</name>
<dbReference type="GO" id="GO:0019288">
    <property type="term" value="P:isopentenyl diphosphate biosynthetic process, methylerythritol 4-phosphate pathway"/>
    <property type="evidence" value="ECO:0007669"/>
    <property type="project" value="UniProtKB-UniRule"/>
</dbReference>
<dbReference type="CDD" id="cd00554">
    <property type="entry name" value="MECDP_synthase"/>
    <property type="match status" value="1"/>
</dbReference>
<feature type="domain" description="2-C-methyl-D-erythritol 2,4-cyclodiphosphate synthase" evidence="3">
    <location>
        <begin position="3"/>
        <end position="156"/>
    </location>
</feature>
<evidence type="ECO:0000256" key="2">
    <source>
        <dbReference type="RuleBase" id="RU004395"/>
    </source>
</evidence>
<feature type="binding site" evidence="1">
    <location>
        <position position="45"/>
    </location>
    <ligand>
        <name>a divalent metal cation</name>
        <dbReference type="ChEBI" id="CHEBI:60240"/>
    </ligand>
</feature>
<comment type="function">
    <text evidence="1">Involved in the biosynthesis of isopentenyl diphosphate (IPP) and dimethylallyl diphosphate (DMAPP), two major building blocks of isoprenoid compounds. Catalyzes the conversion of 4-diphosphocytidyl-2-C-methyl-D-erythritol 2-phosphate (CDP-ME2P) to 2-C-methyl-D-erythritol 2,4-cyclodiphosphate (ME-CPP) with a corresponding release of cytidine 5-monophosphate (CMP).</text>
</comment>
<dbReference type="RefSeq" id="WP_103066931.1">
    <property type="nucleotide sequence ID" value="NZ_AZRL01000012.1"/>
</dbReference>
<dbReference type="InterPro" id="IPR003526">
    <property type="entry name" value="MECDP_synthase"/>
</dbReference>
<dbReference type="Pfam" id="PF02542">
    <property type="entry name" value="YgbB"/>
    <property type="match status" value="1"/>
</dbReference>
<comment type="caution">
    <text evidence="4">The sequence shown here is derived from an EMBL/GenBank/DDBJ whole genome shotgun (WGS) entry which is preliminary data.</text>
</comment>
<feature type="site" description="Transition state stabilizer" evidence="1">
    <location>
        <position position="136"/>
    </location>
</feature>
<keyword evidence="1" id="KW-0479">Metal-binding</keyword>
<dbReference type="GO" id="GO:0046872">
    <property type="term" value="F:metal ion binding"/>
    <property type="evidence" value="ECO:0007669"/>
    <property type="project" value="UniProtKB-KW"/>
</dbReference>
<dbReference type="AlphaFoldDB" id="A0A2K1P0Y4"/>
<dbReference type="NCBIfam" id="TIGR00151">
    <property type="entry name" value="ispF"/>
    <property type="match status" value="1"/>
</dbReference>
<dbReference type="SUPFAM" id="SSF69765">
    <property type="entry name" value="IpsF-like"/>
    <property type="match status" value="1"/>
</dbReference>
<feature type="binding site" evidence="1">
    <location>
        <position position="9"/>
    </location>
    <ligand>
        <name>a divalent metal cation</name>
        <dbReference type="ChEBI" id="CHEBI:60240"/>
    </ligand>
</feature>
<evidence type="ECO:0000256" key="1">
    <source>
        <dbReference type="HAMAP-Rule" id="MF_00107"/>
    </source>
</evidence>
<feature type="binding site" evidence="1">
    <location>
        <begin position="9"/>
        <end position="11"/>
    </location>
    <ligand>
        <name>4-CDP-2-C-methyl-D-erythritol 2-phosphate</name>
        <dbReference type="ChEBI" id="CHEBI:57919"/>
    </ligand>
</feature>
<evidence type="ECO:0000259" key="3">
    <source>
        <dbReference type="Pfam" id="PF02542"/>
    </source>
</evidence>
<dbReference type="GO" id="GO:0016114">
    <property type="term" value="P:terpenoid biosynthetic process"/>
    <property type="evidence" value="ECO:0007669"/>
    <property type="project" value="InterPro"/>
</dbReference>
<dbReference type="PANTHER" id="PTHR43181:SF1">
    <property type="entry name" value="2-C-METHYL-D-ERYTHRITOL 2,4-CYCLODIPHOSPHATE SYNTHASE, CHLOROPLASTIC"/>
    <property type="match status" value="1"/>
</dbReference>
<keyword evidence="1 2" id="KW-0456">Lyase</keyword>
<dbReference type="UniPathway" id="UPA00056">
    <property type="reaction ID" value="UER00095"/>
</dbReference>
<comment type="cofactor">
    <cofactor evidence="1">
        <name>a divalent metal cation</name>
        <dbReference type="ChEBI" id="CHEBI:60240"/>
    </cofactor>
    <text evidence="1">Binds 1 divalent metal cation per subunit.</text>
</comment>
<protein>
    <recommendedName>
        <fullName evidence="1 2">2-C-methyl-D-erythritol 2,4-cyclodiphosphate synthase</fullName>
        <shortName evidence="1">MECDP-synthase</shortName>
        <shortName evidence="1">MECPP-synthase</shortName>
        <shortName evidence="1">MECPS</shortName>
        <ecNumber evidence="1 2">4.6.1.12</ecNumber>
    </recommendedName>
</protein>
<sequence length="162" mass="17466">MLKIGFGYDVHPFVENRRLVLGGVVINHPKGYGLAGHSDGDVFFHAIIDSLLGMCGLGSIGEYFPESKEFENISSSILLEKTIDLIKKRYIVKINNIDTVIISNSVNISSISGQIKNNTSRILNLEVSRINLKGKSGNGLGVGGNDQGIEVYCTALGEVGEI</sequence>
<comment type="caution">
    <text evidence="1">Lacks conserved residue(s) required for the propagation of feature annotation.</text>
</comment>
<reference evidence="4 5" key="1">
    <citation type="submission" date="2013-12" db="EMBL/GenBank/DDBJ databases">
        <title>Comparative genomics of Petrotoga isolates.</title>
        <authorList>
            <person name="Nesbo C.L."/>
            <person name="Charchuk R."/>
            <person name="Chow K."/>
        </authorList>
    </citation>
    <scope>NUCLEOTIDE SEQUENCE [LARGE SCALE GENOMIC DNA]</scope>
    <source>
        <strain evidence="4 5">DSM 13574</strain>
    </source>
</reference>
<comment type="similarity">
    <text evidence="1 2">Belongs to the IspF family.</text>
</comment>
<dbReference type="GO" id="GO:0008685">
    <property type="term" value="F:2-C-methyl-D-erythritol 2,4-cyclodiphosphate synthase activity"/>
    <property type="evidence" value="ECO:0007669"/>
    <property type="project" value="UniProtKB-UniRule"/>
</dbReference>
<evidence type="ECO:0000313" key="4">
    <source>
        <dbReference type="EMBL" id="PNR96453.1"/>
    </source>
</evidence>
<proteinExistence type="inferred from homology"/>
<dbReference type="EC" id="4.6.1.12" evidence="1 2"/>
<dbReference type="EMBL" id="AZRL01000012">
    <property type="protein sequence ID" value="PNR96453.1"/>
    <property type="molecule type" value="Genomic_DNA"/>
</dbReference>
<evidence type="ECO:0000313" key="5">
    <source>
        <dbReference type="Proteomes" id="UP000236434"/>
    </source>
</evidence>
<dbReference type="Proteomes" id="UP000236434">
    <property type="component" value="Unassembled WGS sequence"/>
</dbReference>
<organism evidence="4 5">
    <name type="scientific">Petrotoga olearia DSM 13574</name>
    <dbReference type="NCBI Taxonomy" id="1122955"/>
    <lineage>
        <taxon>Bacteria</taxon>
        <taxon>Thermotogati</taxon>
        <taxon>Thermotogota</taxon>
        <taxon>Thermotogae</taxon>
        <taxon>Petrotogales</taxon>
        <taxon>Petrotogaceae</taxon>
        <taxon>Petrotoga</taxon>
    </lineage>
</organism>
<dbReference type="PANTHER" id="PTHR43181">
    <property type="entry name" value="2-C-METHYL-D-ERYTHRITOL 2,4-CYCLODIPHOSPHATE SYNTHASE, CHLOROPLASTIC"/>
    <property type="match status" value="1"/>
</dbReference>
<comment type="catalytic activity">
    <reaction evidence="1 2">
        <text>4-CDP-2-C-methyl-D-erythritol 2-phosphate = 2-C-methyl-D-erythritol 2,4-cyclic diphosphate + CMP</text>
        <dbReference type="Rhea" id="RHEA:23864"/>
        <dbReference type="ChEBI" id="CHEBI:57919"/>
        <dbReference type="ChEBI" id="CHEBI:58483"/>
        <dbReference type="ChEBI" id="CHEBI:60377"/>
        <dbReference type="EC" id="4.6.1.12"/>
    </reaction>
</comment>
<dbReference type="InterPro" id="IPR036571">
    <property type="entry name" value="MECDP_synthase_sf"/>
</dbReference>
<keyword evidence="1 2" id="KW-0414">Isoprene biosynthesis</keyword>
<feature type="binding site" evidence="1">
    <location>
        <begin position="37"/>
        <end position="38"/>
    </location>
    <ligand>
        <name>4-CDP-2-C-methyl-D-erythritol 2-phosphate</name>
        <dbReference type="ChEBI" id="CHEBI:57919"/>
    </ligand>
</feature>